<dbReference type="InterPro" id="IPR047589">
    <property type="entry name" value="DUF11_rpt"/>
</dbReference>
<evidence type="ECO:0000313" key="4">
    <source>
        <dbReference type="EMBL" id="MFC4729045.1"/>
    </source>
</evidence>
<dbReference type="InterPro" id="IPR051172">
    <property type="entry name" value="Chlamydia_OmcB"/>
</dbReference>
<gene>
    <name evidence="4" type="ORF">ACFO3Q_12795</name>
</gene>
<dbReference type="RefSeq" id="WP_377005115.1">
    <property type="nucleotide sequence ID" value="NZ_JBHSGG010000035.1"/>
</dbReference>
<evidence type="ECO:0008006" key="6">
    <source>
        <dbReference type="Google" id="ProtNLM"/>
    </source>
</evidence>
<evidence type="ECO:0000259" key="2">
    <source>
        <dbReference type="Pfam" id="PF01345"/>
    </source>
</evidence>
<feature type="domain" description="DUF7507" evidence="3">
    <location>
        <begin position="1037"/>
        <end position="1135"/>
    </location>
</feature>
<organism evidence="4 5">
    <name type="scientific">Coralloluteibacterium thermophilum</name>
    <dbReference type="NCBI Taxonomy" id="2707049"/>
    <lineage>
        <taxon>Bacteria</taxon>
        <taxon>Pseudomonadati</taxon>
        <taxon>Pseudomonadota</taxon>
        <taxon>Gammaproteobacteria</taxon>
        <taxon>Lysobacterales</taxon>
        <taxon>Lysobacteraceae</taxon>
        <taxon>Coralloluteibacterium</taxon>
    </lineage>
</organism>
<dbReference type="InterPro" id="IPR001434">
    <property type="entry name" value="OmcB-like_DUF11"/>
</dbReference>
<dbReference type="PANTHER" id="PTHR34819">
    <property type="entry name" value="LARGE CYSTEINE-RICH PERIPLASMIC PROTEIN OMCB"/>
    <property type="match status" value="1"/>
</dbReference>
<feature type="domain" description="DUF7507" evidence="3">
    <location>
        <begin position="1269"/>
        <end position="1353"/>
    </location>
</feature>
<reference evidence="5" key="1">
    <citation type="journal article" date="2019" name="Int. J. Syst. Evol. Microbiol.">
        <title>The Global Catalogue of Microorganisms (GCM) 10K type strain sequencing project: providing services to taxonomists for standard genome sequencing and annotation.</title>
        <authorList>
            <consortium name="The Broad Institute Genomics Platform"/>
            <consortium name="The Broad Institute Genome Sequencing Center for Infectious Disease"/>
            <person name="Wu L."/>
            <person name="Ma J."/>
        </authorList>
    </citation>
    <scope>NUCLEOTIDE SEQUENCE [LARGE SCALE GENOMIC DNA]</scope>
    <source>
        <strain evidence="5">CGMCC 1.13574</strain>
    </source>
</reference>
<dbReference type="Pfam" id="PF01345">
    <property type="entry name" value="DUF11"/>
    <property type="match status" value="1"/>
</dbReference>
<feature type="chain" id="PRO_5047264447" description="DUF11 domain-containing protein" evidence="1">
    <location>
        <begin position="21"/>
        <end position="1601"/>
    </location>
</feature>
<feature type="signal peptide" evidence="1">
    <location>
        <begin position="1"/>
        <end position="20"/>
    </location>
</feature>
<keyword evidence="1" id="KW-0732">Signal</keyword>
<dbReference type="EMBL" id="JBHSGG010000035">
    <property type="protein sequence ID" value="MFC4729045.1"/>
    <property type="molecule type" value="Genomic_DNA"/>
</dbReference>
<evidence type="ECO:0000259" key="3">
    <source>
        <dbReference type="Pfam" id="PF24346"/>
    </source>
</evidence>
<evidence type="ECO:0000313" key="5">
    <source>
        <dbReference type="Proteomes" id="UP001595892"/>
    </source>
</evidence>
<feature type="domain" description="DUF11" evidence="2">
    <location>
        <begin position="375"/>
        <end position="497"/>
    </location>
</feature>
<keyword evidence="5" id="KW-1185">Reference proteome</keyword>
<proteinExistence type="predicted"/>
<dbReference type="Pfam" id="PF24346">
    <property type="entry name" value="DUF7507"/>
    <property type="match status" value="4"/>
</dbReference>
<sequence>MRWLGALCALLFLVHGTAYAQLAERHSFNVRGDVEMIGNALLTCTSCDQSNSALSNGSTVPMRYVNVEGDLLPAGVPQNSSTATLSLPPGATVLSAGLYWGGRAPESNADRGTIHFRTPRGVYRPMVAAATNLHTFPSQGDPGSRPYTAYVDVTDLVAAAGAGTYAAGGLTSDITQNGGSLGNYGGWALIVLYEDAGKPYRRLMVFDGNAGYVNGSNPQSVTVSGLLTPVSGSFDAYMGALVWEGDGGISGDQFSLTGADVLNPGALSDALSPLNNFWNSGITRLGERFTDKNPDYVNQFAVDLKLVDISNTPTNAGRPRLRNGASGATLTFTSSQDAYFPHALVFVTDIFFPDLVTSLRKEARRMDGTPLGPDSTIRHGEEIEYVISFTNSGQDGATQVTVLDPIPANTTYVPNSLHIVSNAQDGFVGEPSDAVGDDVAEYDAAANRVVFRVGTGADAVQGGRLGQGESASMTFRVSVNADAAIGTPIRNDASVRHNAETVPLDYDVEGGAETNVVGPVLPVAEDIDFCPADGSVFNVVNGVGIYRYTPGAGADVRVGSLDFPVSGDLNALMVDASGPRNRLLFHAAGTGMVWAYDPTHPTSPGWYETGAVVNVNLPRAGMTPDGVGYMITSVTGPTDAPTAQMYRIERSGDYGYVVGAPTTLRYDVNPTDRGSGDIAFDDKGYGWLVAGSDLYKIDVDAGTATRQQSFTGAPSGANYAGAAFGDDGRLYVVVNATGAYYAMDLASGTMELVATSVGTGANNRGRDLASCSFPTIEPARLQVEKALASITRAGAAVPATEPAAPGDVLVYDIHVRHVGGNQAATVFPGDVTETVPANTSRTGATADDFACTGADCTNAEARNIASGQSATFRFSVRIDTDVPASVDRIDNSVSVAGVDCGAAGSDCTETTPLDVRPGLSSIKTLVAVDGAAPTGPVALGDVLTYSVVATNTGNVVLPTVVVADARIVPGSETCAALAPGAECVLTGTYTVTQADIDAGVVTNTATITTPDTPQTCPAGATDAACRPSFDVSTEAAAPALTVVKTAGSPSGDTAGSTVGYQFVVTNTGNVTLSGIAIDDDRLDAPATCAATTLAPGGTTTCTGTHTITQAEIDAGEVRNTATATGIAPGGGTVASPPDDADVGIDAAPALSLVKTAGTPSGNRAGSTVGYQFVVTNTGNVTLSGIAIDDDRLDAPATCAATTLAPGGTTTCTGTHTITQAEIDAGEVRNTATATGTAPGGGTVASPPDDADVAIARNPALATDKALTANADEDASGTVTLHDTLTYTVTATNTGTVTLANVEVRDDRIVPSSIVCASLAPGAACTLVGTYVVAQADVNAGQVLNTASIATDEPGVCAAGGTSAACNPSLTVAVIPYEIVATDDAFGPVNGADGAADVGNLLDNDTLDGVAATPATVSITVDTLPAGAPGIDVDTATGVVSVAPGTPAGTYTFAYTLCEVLNPTNCDTATVTVVVEAAAIVANDDAFGPVNGADGATGIGNLLDNDTLNGVTAVPGMVSIAPDALPAGIEVDAATGAVSVAPGTPAGTYTFAYTLCEVLNPTNCDTATVRIGAVREWWEESVDANKIKLVTITEDRSWRSNF</sequence>
<comment type="caution">
    <text evidence="4">The sequence shown here is derived from an EMBL/GenBank/DDBJ whole genome shotgun (WGS) entry which is preliminary data.</text>
</comment>
<accession>A0ABV9NNI7</accession>
<dbReference type="SUPFAM" id="SSF63829">
    <property type="entry name" value="Calcium-dependent phosphotriesterase"/>
    <property type="match status" value="1"/>
</dbReference>
<protein>
    <recommendedName>
        <fullName evidence="6">DUF11 domain-containing protein</fullName>
    </recommendedName>
</protein>
<name>A0ABV9NNI7_9GAMM</name>
<evidence type="ECO:0000256" key="1">
    <source>
        <dbReference type="SAM" id="SignalP"/>
    </source>
</evidence>
<dbReference type="InterPro" id="IPR055354">
    <property type="entry name" value="DUF7507"/>
</dbReference>
<feature type="domain" description="DUF7507" evidence="3">
    <location>
        <begin position="931"/>
        <end position="1011"/>
    </location>
</feature>
<dbReference type="Proteomes" id="UP001595892">
    <property type="component" value="Unassembled WGS sequence"/>
</dbReference>
<dbReference type="Gene3D" id="2.60.40.740">
    <property type="match status" value="1"/>
</dbReference>
<dbReference type="NCBIfam" id="TIGR01451">
    <property type="entry name" value="B_ant_repeat"/>
    <property type="match status" value="2"/>
</dbReference>
<feature type="domain" description="DUF7507" evidence="3">
    <location>
        <begin position="1147"/>
        <end position="1245"/>
    </location>
</feature>